<gene>
    <name evidence="4" type="ORF">JOF55_004437</name>
</gene>
<dbReference type="NCBIfam" id="TIGR00229">
    <property type="entry name" value="sensory_box"/>
    <property type="match status" value="2"/>
</dbReference>
<dbReference type="RefSeq" id="WP_310277711.1">
    <property type="nucleotide sequence ID" value="NZ_JAVDXW010000001.1"/>
</dbReference>
<keyword evidence="5" id="KW-1185">Reference proteome</keyword>
<evidence type="ECO:0000313" key="4">
    <source>
        <dbReference type="EMBL" id="MDR7304256.1"/>
    </source>
</evidence>
<dbReference type="InterPro" id="IPR013767">
    <property type="entry name" value="PAS_fold"/>
</dbReference>
<comment type="caution">
    <text evidence="4">The sequence shown here is derived from an EMBL/GenBank/DDBJ whole genome shotgun (WGS) entry which is preliminary data.</text>
</comment>
<feature type="domain" description="GGDEF" evidence="3">
    <location>
        <begin position="288"/>
        <end position="413"/>
    </location>
</feature>
<dbReference type="GO" id="GO:0006355">
    <property type="term" value="P:regulation of DNA-templated transcription"/>
    <property type="evidence" value="ECO:0007669"/>
    <property type="project" value="InterPro"/>
</dbReference>
<dbReference type="Pfam" id="PF00990">
    <property type="entry name" value="GGDEF"/>
    <property type="match status" value="1"/>
</dbReference>
<dbReference type="PANTHER" id="PTHR44757:SF2">
    <property type="entry name" value="BIOFILM ARCHITECTURE MAINTENANCE PROTEIN MBAA"/>
    <property type="match status" value="1"/>
</dbReference>
<dbReference type="InterPro" id="IPR043128">
    <property type="entry name" value="Rev_trsase/Diguanyl_cyclase"/>
</dbReference>
<proteinExistence type="predicted"/>
<feature type="domain" description="PAS" evidence="1">
    <location>
        <begin position="130"/>
        <end position="200"/>
    </location>
</feature>
<evidence type="ECO:0000259" key="1">
    <source>
        <dbReference type="PROSITE" id="PS50112"/>
    </source>
</evidence>
<dbReference type="InterPro" id="IPR052155">
    <property type="entry name" value="Biofilm_reg_signaling"/>
</dbReference>
<feature type="domain" description="PAS" evidence="1">
    <location>
        <begin position="10"/>
        <end position="80"/>
    </location>
</feature>
<dbReference type="Pfam" id="PF00989">
    <property type="entry name" value="PAS"/>
    <property type="match status" value="1"/>
</dbReference>
<dbReference type="PROSITE" id="PS50112">
    <property type="entry name" value="PAS"/>
    <property type="match status" value="2"/>
</dbReference>
<dbReference type="Gene3D" id="3.30.450.20">
    <property type="entry name" value="PAS domain"/>
    <property type="match status" value="2"/>
</dbReference>
<feature type="domain" description="PAC" evidence="2">
    <location>
        <begin position="84"/>
        <end position="136"/>
    </location>
</feature>
<dbReference type="InterPro" id="IPR000160">
    <property type="entry name" value="GGDEF_dom"/>
</dbReference>
<dbReference type="PROSITE" id="PS50887">
    <property type="entry name" value="GGDEF"/>
    <property type="match status" value="1"/>
</dbReference>
<dbReference type="Pfam" id="PF08447">
    <property type="entry name" value="PAS_3"/>
    <property type="match status" value="1"/>
</dbReference>
<sequence length="413" mass="46229">MATRGSAVVNEMPWQTILEQAAGPVVVLDLQARVIYVNPALCQLLGRDATYLLDHPPRDTTHSEDLVLDRDVIDTVIAEGKDTFEVEKRLLRSDGSKVWTLIDSSLIRDSDGKPLFFLSQIHDISARREAELLWHRTLANAPIGMALVDLNGYWTEVNDKLCELVGYSRDELLTMHFTDLTYPYESKQGLADFADLIEGRYDTVSLEKRYRHKDGHPIWMLIRASVVPGADEQPAYLVSQYETIGGEWMRDSHLAHMALHDPLTGLANRALLLDRLGKEHTKLSEGEDLLAVVLADLDELKPVNDRFGHTVGDQLLTTAAHRLLDVVRPDDTVARFGGDEFVVLARITDLPTAEALRGRVEECLNTDVVAAGHHLNLSASVGLATTRDPETSTDALLHRADRDMYRHKARSHR</sequence>
<dbReference type="InterPro" id="IPR001610">
    <property type="entry name" value="PAC"/>
</dbReference>
<dbReference type="InterPro" id="IPR000700">
    <property type="entry name" value="PAS-assoc_C"/>
</dbReference>
<dbReference type="CDD" id="cd01949">
    <property type="entry name" value="GGDEF"/>
    <property type="match status" value="1"/>
</dbReference>
<dbReference type="CDD" id="cd00130">
    <property type="entry name" value="PAS"/>
    <property type="match status" value="2"/>
</dbReference>
<organism evidence="4 5">
    <name type="scientific">Haloactinomyces albus</name>
    <dbReference type="NCBI Taxonomy" id="1352928"/>
    <lineage>
        <taxon>Bacteria</taxon>
        <taxon>Bacillati</taxon>
        <taxon>Actinomycetota</taxon>
        <taxon>Actinomycetes</taxon>
        <taxon>Actinopolysporales</taxon>
        <taxon>Actinopolysporaceae</taxon>
        <taxon>Haloactinomyces</taxon>
    </lineage>
</organism>
<dbReference type="EMBL" id="JAVDXW010000001">
    <property type="protein sequence ID" value="MDR7304256.1"/>
    <property type="molecule type" value="Genomic_DNA"/>
</dbReference>
<dbReference type="InterPro" id="IPR000014">
    <property type="entry name" value="PAS"/>
</dbReference>
<dbReference type="SMART" id="SM00091">
    <property type="entry name" value="PAS"/>
    <property type="match status" value="2"/>
</dbReference>
<evidence type="ECO:0000259" key="2">
    <source>
        <dbReference type="PROSITE" id="PS50113"/>
    </source>
</evidence>
<dbReference type="InterPro" id="IPR035965">
    <property type="entry name" value="PAS-like_dom_sf"/>
</dbReference>
<dbReference type="AlphaFoldDB" id="A0AAE4CPB9"/>
<dbReference type="NCBIfam" id="TIGR00254">
    <property type="entry name" value="GGDEF"/>
    <property type="match status" value="1"/>
</dbReference>
<evidence type="ECO:0000259" key="3">
    <source>
        <dbReference type="PROSITE" id="PS50887"/>
    </source>
</evidence>
<dbReference type="InterPro" id="IPR029787">
    <property type="entry name" value="Nucleotide_cyclase"/>
</dbReference>
<dbReference type="SUPFAM" id="SSF55785">
    <property type="entry name" value="PYP-like sensor domain (PAS domain)"/>
    <property type="match status" value="2"/>
</dbReference>
<dbReference type="PROSITE" id="PS50113">
    <property type="entry name" value="PAC"/>
    <property type="match status" value="1"/>
</dbReference>
<dbReference type="SUPFAM" id="SSF55073">
    <property type="entry name" value="Nucleotide cyclase"/>
    <property type="match status" value="1"/>
</dbReference>
<accession>A0AAE4CPB9</accession>
<dbReference type="SMART" id="SM00267">
    <property type="entry name" value="GGDEF"/>
    <property type="match status" value="1"/>
</dbReference>
<dbReference type="Gene3D" id="3.30.70.270">
    <property type="match status" value="1"/>
</dbReference>
<dbReference type="SMART" id="SM00086">
    <property type="entry name" value="PAC"/>
    <property type="match status" value="2"/>
</dbReference>
<dbReference type="Proteomes" id="UP001180845">
    <property type="component" value="Unassembled WGS sequence"/>
</dbReference>
<dbReference type="PANTHER" id="PTHR44757">
    <property type="entry name" value="DIGUANYLATE CYCLASE DGCP"/>
    <property type="match status" value="1"/>
</dbReference>
<protein>
    <submittedName>
        <fullName evidence="4">Diguanylate cyclase (GGDEF)-like protein/PAS domain S-box-containing protein</fullName>
    </submittedName>
</protein>
<reference evidence="4" key="1">
    <citation type="submission" date="2023-07" db="EMBL/GenBank/DDBJ databases">
        <title>Sequencing the genomes of 1000 actinobacteria strains.</title>
        <authorList>
            <person name="Klenk H.-P."/>
        </authorList>
    </citation>
    <scope>NUCLEOTIDE SEQUENCE</scope>
    <source>
        <strain evidence="4">DSM 45977</strain>
    </source>
</reference>
<name>A0AAE4CPB9_9ACTN</name>
<evidence type="ECO:0000313" key="5">
    <source>
        <dbReference type="Proteomes" id="UP001180845"/>
    </source>
</evidence>
<dbReference type="InterPro" id="IPR013655">
    <property type="entry name" value="PAS_fold_3"/>
</dbReference>